<evidence type="ECO:0000313" key="1">
    <source>
        <dbReference type="EMBL" id="JAH28417.1"/>
    </source>
</evidence>
<protein>
    <submittedName>
        <fullName evidence="1">Uncharacterized protein</fullName>
    </submittedName>
</protein>
<name>A0A0E9RHZ8_ANGAN</name>
<organism evidence="1">
    <name type="scientific">Anguilla anguilla</name>
    <name type="common">European freshwater eel</name>
    <name type="synonym">Muraena anguilla</name>
    <dbReference type="NCBI Taxonomy" id="7936"/>
    <lineage>
        <taxon>Eukaryota</taxon>
        <taxon>Metazoa</taxon>
        <taxon>Chordata</taxon>
        <taxon>Craniata</taxon>
        <taxon>Vertebrata</taxon>
        <taxon>Euteleostomi</taxon>
        <taxon>Actinopterygii</taxon>
        <taxon>Neopterygii</taxon>
        <taxon>Teleostei</taxon>
        <taxon>Anguilliformes</taxon>
        <taxon>Anguillidae</taxon>
        <taxon>Anguilla</taxon>
    </lineage>
</organism>
<dbReference type="EMBL" id="GBXM01080160">
    <property type="protein sequence ID" value="JAH28417.1"/>
    <property type="molecule type" value="Transcribed_RNA"/>
</dbReference>
<reference evidence="1" key="2">
    <citation type="journal article" date="2015" name="Fish Shellfish Immunol.">
        <title>Early steps in the European eel (Anguilla anguilla)-Vibrio vulnificus interaction in the gills: Role of the RtxA13 toxin.</title>
        <authorList>
            <person name="Callol A."/>
            <person name="Pajuelo D."/>
            <person name="Ebbesson L."/>
            <person name="Teles M."/>
            <person name="MacKenzie S."/>
            <person name="Amaro C."/>
        </authorList>
    </citation>
    <scope>NUCLEOTIDE SEQUENCE</scope>
</reference>
<sequence length="18" mass="1886">MCGFGMQSIVARTTNGGR</sequence>
<proteinExistence type="predicted"/>
<reference evidence="1" key="1">
    <citation type="submission" date="2014-11" db="EMBL/GenBank/DDBJ databases">
        <authorList>
            <person name="Amaro Gonzalez C."/>
        </authorList>
    </citation>
    <scope>NUCLEOTIDE SEQUENCE</scope>
</reference>
<accession>A0A0E9RHZ8</accession>
<dbReference type="AlphaFoldDB" id="A0A0E9RHZ8"/>